<evidence type="ECO:0000313" key="2">
    <source>
        <dbReference type="Proteomes" id="UP000483820"/>
    </source>
</evidence>
<evidence type="ECO:0000313" key="1">
    <source>
        <dbReference type="EMBL" id="KAF1767923.1"/>
    </source>
</evidence>
<dbReference type="GeneID" id="9826682"/>
<sequence>MPLPLSYPGLKCVLENLEAVKRQELLHHLPSIRTINSLFPYTIEFVRIMPNSIKINKKLWVFGLNHPMTATIFDSDSGKHTPILRVNKSTDEAIEKFFNVYLKNGSNIQDFDLYDVPKFLYETDRSDGLKLNISRIWMKASLNTKFDYFTRYINLDKLEFIYLTFTQSSEGEFRMLTKPVIINCKGLDLVISASRSLINYYTGLRNQSLVLYDDNFQVNELRLLIENWKTSDRPIGTSFCLYSSIYDTNEVINSLDLQDTFPVEIPRDSTDYPGIGIKIDYNRDLVLYHGKHPIEDSALSVSTHLDLFLSEIRIVVPGLPKFSIPINNESRIRVYAIEDPEEDGRWKIVIKPVSGS</sequence>
<name>A0A6A5HNJ2_CAERE</name>
<dbReference type="PANTHER" id="PTHR31379:SF3">
    <property type="entry name" value="F-BOX C PROTEIN-RELATED"/>
    <property type="match status" value="1"/>
</dbReference>
<dbReference type="AlphaFoldDB" id="A0A6A5HNJ2"/>
<dbReference type="PANTHER" id="PTHR31379">
    <property type="entry name" value="F-BOX C PROTEIN-RELATED-RELATED"/>
    <property type="match status" value="1"/>
</dbReference>
<dbReference type="Pfam" id="PF12078">
    <property type="entry name" value="DUF3557"/>
    <property type="match status" value="1"/>
</dbReference>
<organism evidence="1 2">
    <name type="scientific">Caenorhabditis remanei</name>
    <name type="common">Caenorhabditis vulgaris</name>
    <dbReference type="NCBI Taxonomy" id="31234"/>
    <lineage>
        <taxon>Eukaryota</taxon>
        <taxon>Metazoa</taxon>
        <taxon>Ecdysozoa</taxon>
        <taxon>Nematoda</taxon>
        <taxon>Chromadorea</taxon>
        <taxon>Rhabditida</taxon>
        <taxon>Rhabditina</taxon>
        <taxon>Rhabditomorpha</taxon>
        <taxon>Rhabditoidea</taxon>
        <taxon>Rhabditidae</taxon>
        <taxon>Peloderinae</taxon>
        <taxon>Caenorhabditis</taxon>
    </lineage>
</organism>
<reference evidence="1 2" key="1">
    <citation type="submission" date="2019-12" db="EMBL/GenBank/DDBJ databases">
        <title>Chromosome-level assembly of the Caenorhabditis remanei genome.</title>
        <authorList>
            <person name="Teterina A.A."/>
            <person name="Willis J.H."/>
            <person name="Phillips P.C."/>
        </authorList>
    </citation>
    <scope>NUCLEOTIDE SEQUENCE [LARGE SCALE GENOMIC DNA]</scope>
    <source>
        <strain evidence="1 2">PX506</strain>
        <tissue evidence="1">Whole organism</tissue>
    </source>
</reference>
<dbReference type="KEGG" id="crq:GCK72_007883"/>
<dbReference type="Proteomes" id="UP000483820">
    <property type="component" value="Chromosome II"/>
</dbReference>
<dbReference type="CTD" id="9826682"/>
<dbReference type="EMBL" id="WUAV01000002">
    <property type="protein sequence ID" value="KAF1767923.1"/>
    <property type="molecule type" value="Genomic_DNA"/>
</dbReference>
<gene>
    <name evidence="1" type="ORF">GCK72_007883</name>
</gene>
<dbReference type="RefSeq" id="XP_053590706.1">
    <property type="nucleotide sequence ID" value="XM_053726512.1"/>
</dbReference>
<evidence type="ECO:0008006" key="3">
    <source>
        <dbReference type="Google" id="ProtNLM"/>
    </source>
</evidence>
<dbReference type="InterPro" id="IPR021942">
    <property type="entry name" value="DUF3557"/>
</dbReference>
<comment type="caution">
    <text evidence="1">The sequence shown here is derived from an EMBL/GenBank/DDBJ whole genome shotgun (WGS) entry which is preliminary data.</text>
</comment>
<protein>
    <recommendedName>
        <fullName evidence="3">F-box associated domain-containing protein</fullName>
    </recommendedName>
</protein>
<proteinExistence type="predicted"/>
<accession>A0A6A5HNJ2</accession>